<keyword evidence="2 4" id="KW-0863">Zinc-finger</keyword>
<dbReference type="InterPro" id="IPR013083">
    <property type="entry name" value="Znf_RING/FYVE/PHD"/>
</dbReference>
<dbReference type="GO" id="GO:0016567">
    <property type="term" value="P:protein ubiquitination"/>
    <property type="evidence" value="ECO:0007669"/>
    <property type="project" value="TreeGrafter"/>
</dbReference>
<reference evidence="8 9" key="1">
    <citation type="submission" date="2020-08" db="EMBL/GenBank/DDBJ databases">
        <title>Plant Genome Project.</title>
        <authorList>
            <person name="Zhang R.-G."/>
        </authorList>
    </citation>
    <scope>NUCLEOTIDE SEQUENCE [LARGE SCALE GENOMIC DNA]</scope>
    <source>
        <tissue evidence="8">Rhizome</tissue>
    </source>
</reference>
<evidence type="ECO:0000313" key="8">
    <source>
        <dbReference type="EMBL" id="KAG6500804.1"/>
    </source>
</evidence>
<feature type="domain" description="RING-type" evidence="7">
    <location>
        <begin position="282"/>
        <end position="326"/>
    </location>
</feature>
<evidence type="ECO:0000256" key="4">
    <source>
        <dbReference type="PROSITE-ProRule" id="PRU00175"/>
    </source>
</evidence>
<feature type="compositionally biased region" description="Basic residues" evidence="5">
    <location>
        <begin position="1"/>
        <end position="11"/>
    </location>
</feature>
<dbReference type="SUPFAM" id="SSF57850">
    <property type="entry name" value="RING/U-box"/>
    <property type="match status" value="1"/>
</dbReference>
<keyword evidence="1" id="KW-0479">Metal-binding</keyword>
<dbReference type="GO" id="GO:0061630">
    <property type="term" value="F:ubiquitin protein ligase activity"/>
    <property type="evidence" value="ECO:0007669"/>
    <property type="project" value="TreeGrafter"/>
</dbReference>
<feature type="transmembrane region" description="Helical" evidence="6">
    <location>
        <begin position="94"/>
        <end position="116"/>
    </location>
</feature>
<proteinExistence type="predicted"/>
<evidence type="ECO:0000259" key="7">
    <source>
        <dbReference type="PROSITE" id="PS50089"/>
    </source>
</evidence>
<evidence type="ECO:0000256" key="2">
    <source>
        <dbReference type="ARBA" id="ARBA00022771"/>
    </source>
</evidence>
<dbReference type="PANTHER" id="PTHR45969:SF11">
    <property type="entry name" value="RING_U-BOX SUPERFAMILY PROTEIN"/>
    <property type="match status" value="1"/>
</dbReference>
<dbReference type="GO" id="GO:0008270">
    <property type="term" value="F:zinc ion binding"/>
    <property type="evidence" value="ECO:0007669"/>
    <property type="project" value="UniProtKB-KW"/>
</dbReference>
<dbReference type="Proteomes" id="UP000734854">
    <property type="component" value="Unassembled WGS sequence"/>
</dbReference>
<keyword evidence="6" id="KW-0812">Transmembrane</keyword>
<keyword evidence="6" id="KW-0472">Membrane</keyword>
<name>A0A8J5G9S8_ZINOF</name>
<dbReference type="SMART" id="SM00184">
    <property type="entry name" value="RING"/>
    <property type="match status" value="1"/>
</dbReference>
<evidence type="ECO:0000256" key="6">
    <source>
        <dbReference type="SAM" id="Phobius"/>
    </source>
</evidence>
<evidence type="ECO:0000256" key="3">
    <source>
        <dbReference type="ARBA" id="ARBA00022833"/>
    </source>
</evidence>
<protein>
    <recommendedName>
        <fullName evidence="7">RING-type domain-containing protein</fullName>
    </recommendedName>
</protein>
<keyword evidence="9" id="KW-1185">Reference proteome</keyword>
<dbReference type="Gene3D" id="3.30.40.10">
    <property type="entry name" value="Zinc/RING finger domain, C3HC4 (zinc finger)"/>
    <property type="match status" value="1"/>
</dbReference>
<comment type="caution">
    <text evidence="8">The sequence shown here is derived from an EMBL/GenBank/DDBJ whole genome shotgun (WGS) entry which is preliminary data.</text>
</comment>
<sequence length="364" mass="39794">MEVRNSRRSLPRVRGGSAAISDNGSSESDPSSLAYPCFSSTEPYDASRPRKPVPELEQDSCWSASQTLQVILGLSAVPSLVKGQLLLLWRSGKIIPAGVVSPVSLAMVALMEFFIIRMLNVSREFILLSLSDALSIATITTRNMHISFFFLAFDFCHPIPNIKLPSAWLSSLASLSVTAAACSLTTTHNSMSISLEDCYSKLVLLCLLKEVALLLPLLLRWLFLPSYARWPSASPSPSPSEDAAARARRLAAAVRASLRVTTYEDLAGEEEDERYGGAGVTCAVCLSEVAAGDAVWELRNCRHVFHKGCLDRWLDHDEHLSCPLCRAALLPARRPPPPPPAEPSWAVERLLYLFGDDHLLAPPL</sequence>
<evidence type="ECO:0000256" key="1">
    <source>
        <dbReference type="ARBA" id="ARBA00022723"/>
    </source>
</evidence>
<dbReference type="PANTHER" id="PTHR45969">
    <property type="entry name" value="RING ZINC FINGER PROTEIN-RELATED"/>
    <property type="match status" value="1"/>
</dbReference>
<feature type="region of interest" description="Disordered" evidence="5">
    <location>
        <begin position="1"/>
        <end position="52"/>
    </location>
</feature>
<feature type="compositionally biased region" description="Low complexity" evidence="5">
    <location>
        <begin position="21"/>
        <end position="32"/>
    </location>
</feature>
<dbReference type="AlphaFoldDB" id="A0A8J5G9S8"/>
<dbReference type="PROSITE" id="PS50089">
    <property type="entry name" value="ZF_RING_2"/>
    <property type="match status" value="1"/>
</dbReference>
<evidence type="ECO:0000313" key="9">
    <source>
        <dbReference type="Proteomes" id="UP000734854"/>
    </source>
</evidence>
<dbReference type="InterPro" id="IPR001841">
    <property type="entry name" value="Znf_RING"/>
</dbReference>
<dbReference type="EMBL" id="JACMSC010000011">
    <property type="protein sequence ID" value="KAG6500804.1"/>
    <property type="molecule type" value="Genomic_DNA"/>
</dbReference>
<gene>
    <name evidence="8" type="ORF">ZIOFF_040659</name>
</gene>
<dbReference type="Pfam" id="PF13639">
    <property type="entry name" value="zf-RING_2"/>
    <property type="match status" value="1"/>
</dbReference>
<accession>A0A8J5G9S8</accession>
<organism evidence="8 9">
    <name type="scientific">Zingiber officinale</name>
    <name type="common">Ginger</name>
    <name type="synonym">Amomum zingiber</name>
    <dbReference type="NCBI Taxonomy" id="94328"/>
    <lineage>
        <taxon>Eukaryota</taxon>
        <taxon>Viridiplantae</taxon>
        <taxon>Streptophyta</taxon>
        <taxon>Embryophyta</taxon>
        <taxon>Tracheophyta</taxon>
        <taxon>Spermatophyta</taxon>
        <taxon>Magnoliopsida</taxon>
        <taxon>Liliopsida</taxon>
        <taxon>Zingiberales</taxon>
        <taxon>Zingiberaceae</taxon>
        <taxon>Zingiber</taxon>
    </lineage>
</organism>
<keyword evidence="6" id="KW-1133">Transmembrane helix</keyword>
<evidence type="ECO:0000256" key="5">
    <source>
        <dbReference type="SAM" id="MobiDB-lite"/>
    </source>
</evidence>
<keyword evidence="3" id="KW-0862">Zinc</keyword>